<organism evidence="2 3">
    <name type="scientific">Jeotgalicoccus saudimassiliensis</name>
    <dbReference type="NCBI Taxonomy" id="1461582"/>
    <lineage>
        <taxon>Bacteria</taxon>
        <taxon>Bacillati</taxon>
        <taxon>Bacillota</taxon>
        <taxon>Bacilli</taxon>
        <taxon>Bacillales</taxon>
        <taxon>Staphylococcaceae</taxon>
        <taxon>Jeotgalicoccus</taxon>
    </lineage>
</organism>
<dbReference type="Gene3D" id="3.40.50.1820">
    <property type="entry name" value="alpha/beta hydrolase"/>
    <property type="match status" value="1"/>
</dbReference>
<dbReference type="RefSeq" id="WP_035811266.1">
    <property type="nucleotide sequence ID" value="NZ_CCSE01000001.1"/>
</dbReference>
<evidence type="ECO:0000259" key="1">
    <source>
        <dbReference type="Pfam" id="PF00561"/>
    </source>
</evidence>
<dbReference type="Pfam" id="PF00561">
    <property type="entry name" value="Abhydrolase_1"/>
    <property type="match status" value="1"/>
</dbReference>
<dbReference type="PANTHER" id="PTHR43194:SF2">
    <property type="entry name" value="PEROXISOMAL MEMBRANE PROTEIN LPX1"/>
    <property type="match status" value="1"/>
</dbReference>
<sequence>MTERIQVKDKNININKTGDGKNGTLLIFIHGLTGNYLQMHHFQEYFKNSFDTLSYDLSGRGDSTLQSEPAGIHQHTEDLLGLIDTLDYGNFILTGYSMGGYIALDAARRSDRISKVVLLDGGGVADEDTSNLVIPSLGRLEKSFDSADDYLDMMRQSYGSLGVEWSGVMDRVIAHEIHESGGSVQAKSDYTLTKQDFASFYDYPHSEIYKNVNVPVLLIICTGPIKNNTPLFNKDGYSLMLDTVKNIRSSDYALNHYEIVFNNNPDLNREINEFLELE</sequence>
<dbReference type="PANTHER" id="PTHR43194">
    <property type="entry name" value="HYDROLASE ALPHA/BETA FOLD FAMILY"/>
    <property type="match status" value="1"/>
</dbReference>
<keyword evidence="3" id="KW-1185">Reference proteome</keyword>
<dbReference type="InterPro" id="IPR050228">
    <property type="entry name" value="Carboxylesterase_BioH"/>
</dbReference>
<dbReference type="HOGENOM" id="CLU_020336_36_0_9"/>
<dbReference type="STRING" id="1461582.BN1048_02236"/>
<dbReference type="InterPro" id="IPR029058">
    <property type="entry name" value="AB_hydrolase_fold"/>
</dbReference>
<evidence type="ECO:0000313" key="2">
    <source>
        <dbReference type="EMBL" id="CEA03863.1"/>
    </source>
</evidence>
<feature type="domain" description="AB hydrolase-1" evidence="1">
    <location>
        <begin position="25"/>
        <end position="121"/>
    </location>
</feature>
<dbReference type="SUPFAM" id="SSF53474">
    <property type="entry name" value="alpha/beta-Hydrolases"/>
    <property type="match status" value="1"/>
</dbReference>
<dbReference type="OrthoDB" id="9773293at2"/>
<reference evidence="2 3" key="1">
    <citation type="submission" date="2014-07" db="EMBL/GenBank/DDBJ databases">
        <authorList>
            <person name="Urmite Genomes Urmite Genomes"/>
        </authorList>
    </citation>
    <scope>NUCLEOTIDE SEQUENCE [LARGE SCALE GENOMIC DNA]</scope>
    <source>
        <strain evidence="2 3">13MG44_air</strain>
    </source>
</reference>
<name>A0A078M8U8_9STAP</name>
<gene>
    <name evidence="2" type="primary">menH_2</name>
    <name evidence="2" type="ORF">BN1048_02236</name>
</gene>
<dbReference type="EMBL" id="CCSE01000001">
    <property type="protein sequence ID" value="CEA03863.1"/>
    <property type="molecule type" value="Genomic_DNA"/>
</dbReference>
<dbReference type="InterPro" id="IPR000073">
    <property type="entry name" value="AB_hydrolase_1"/>
</dbReference>
<dbReference type="eggNOG" id="COG0596">
    <property type="taxonomic scope" value="Bacteria"/>
</dbReference>
<dbReference type="AlphaFoldDB" id="A0A078M8U8"/>
<dbReference type="Proteomes" id="UP000044136">
    <property type="component" value="Unassembled WGS sequence"/>
</dbReference>
<evidence type="ECO:0000313" key="3">
    <source>
        <dbReference type="Proteomes" id="UP000044136"/>
    </source>
</evidence>
<protein>
    <submittedName>
        <fullName evidence="2">2-succinyl-6-hydroxy-2, 4-cyclohexadiene-1-carboxylate synthase</fullName>
    </submittedName>
</protein>
<proteinExistence type="predicted"/>
<accession>A0A078M8U8</accession>